<dbReference type="InterPro" id="IPR040079">
    <property type="entry name" value="Glutathione_S-Trfase"/>
</dbReference>
<dbReference type="AlphaFoldDB" id="A0A1R2CST5"/>
<evidence type="ECO:0008006" key="6">
    <source>
        <dbReference type="Google" id="ProtNLM"/>
    </source>
</evidence>
<dbReference type="NCBIfam" id="TIGR01262">
    <property type="entry name" value="maiA"/>
    <property type="match status" value="1"/>
</dbReference>
<comment type="similarity">
    <text evidence="1">Belongs to the GST superfamily. Zeta family.</text>
</comment>
<dbReference type="Proteomes" id="UP000187209">
    <property type="component" value="Unassembled WGS sequence"/>
</dbReference>
<dbReference type="InterPro" id="IPR005955">
    <property type="entry name" value="GST_Zeta"/>
</dbReference>
<feature type="domain" description="GST N-terminal" evidence="2">
    <location>
        <begin position="1"/>
        <end position="82"/>
    </location>
</feature>
<sequence length="208" mass="24102">MTYILYSYWQSSSAWRVRIALNIKKVPYTYKAIDLITKEHFSQLYSIKNPMLQVPLLETPTFSISQSLAIFKYLEGKYKFPTMIPNDIQTEAKMWEICEIINSGIQPLQNLSLLKKIKKLGGDPMEWAQENIIKGFGFIEDLLDHKKVYSVEDFVTFADACILPQLNNAKKYGVNVEKYPKILRVCENLIKVQEIIEAMPENQPDAKK</sequence>
<dbReference type="SUPFAM" id="SSF52833">
    <property type="entry name" value="Thioredoxin-like"/>
    <property type="match status" value="1"/>
</dbReference>
<dbReference type="OrthoDB" id="202840at2759"/>
<dbReference type="Gene3D" id="1.20.1050.10">
    <property type="match status" value="1"/>
</dbReference>
<dbReference type="Gene3D" id="3.40.30.10">
    <property type="entry name" value="Glutaredoxin"/>
    <property type="match status" value="1"/>
</dbReference>
<evidence type="ECO:0000259" key="2">
    <source>
        <dbReference type="PROSITE" id="PS50404"/>
    </source>
</evidence>
<dbReference type="EMBL" id="MPUH01000069">
    <property type="protein sequence ID" value="OMJ92061.1"/>
    <property type="molecule type" value="Genomic_DNA"/>
</dbReference>
<dbReference type="SFLD" id="SFLDG00358">
    <property type="entry name" value="Main_(cytGST)"/>
    <property type="match status" value="1"/>
</dbReference>
<dbReference type="GO" id="GO:0004364">
    <property type="term" value="F:glutathione transferase activity"/>
    <property type="evidence" value="ECO:0007669"/>
    <property type="project" value="TreeGrafter"/>
</dbReference>
<accession>A0A1R2CST5</accession>
<gene>
    <name evidence="4" type="ORF">SteCoe_5266</name>
</gene>
<dbReference type="SFLD" id="SFLDS00019">
    <property type="entry name" value="Glutathione_Transferase_(cytos"/>
    <property type="match status" value="1"/>
</dbReference>
<dbReference type="PANTHER" id="PTHR42673">
    <property type="entry name" value="MALEYLACETOACETATE ISOMERASE"/>
    <property type="match status" value="1"/>
</dbReference>
<dbReference type="PROSITE" id="PS50405">
    <property type="entry name" value="GST_CTER"/>
    <property type="match status" value="1"/>
</dbReference>
<evidence type="ECO:0000256" key="1">
    <source>
        <dbReference type="ARBA" id="ARBA00010007"/>
    </source>
</evidence>
<evidence type="ECO:0000313" key="5">
    <source>
        <dbReference type="Proteomes" id="UP000187209"/>
    </source>
</evidence>
<keyword evidence="5" id="KW-1185">Reference proteome</keyword>
<dbReference type="PANTHER" id="PTHR42673:SF4">
    <property type="entry name" value="MALEYLACETOACETATE ISOMERASE"/>
    <property type="match status" value="1"/>
</dbReference>
<name>A0A1R2CST5_9CILI</name>
<dbReference type="GO" id="GO:0005737">
    <property type="term" value="C:cytoplasm"/>
    <property type="evidence" value="ECO:0007669"/>
    <property type="project" value="InterPro"/>
</dbReference>
<feature type="domain" description="GST C-terminal" evidence="3">
    <location>
        <begin position="87"/>
        <end position="208"/>
    </location>
</feature>
<dbReference type="GO" id="GO:0006749">
    <property type="term" value="P:glutathione metabolic process"/>
    <property type="evidence" value="ECO:0007669"/>
    <property type="project" value="TreeGrafter"/>
</dbReference>
<dbReference type="InterPro" id="IPR010987">
    <property type="entry name" value="Glutathione-S-Trfase_C-like"/>
</dbReference>
<dbReference type="GO" id="GO:0006559">
    <property type="term" value="P:L-phenylalanine catabolic process"/>
    <property type="evidence" value="ECO:0007669"/>
    <property type="project" value="TreeGrafter"/>
</dbReference>
<protein>
    <recommendedName>
        <fullName evidence="6">Maleylacetoacetate isomerase</fullName>
    </recommendedName>
</protein>
<evidence type="ECO:0000313" key="4">
    <source>
        <dbReference type="EMBL" id="OMJ92061.1"/>
    </source>
</evidence>
<dbReference type="SUPFAM" id="SSF47616">
    <property type="entry name" value="GST C-terminal domain-like"/>
    <property type="match status" value="1"/>
</dbReference>
<dbReference type="GO" id="GO:0016034">
    <property type="term" value="F:maleylacetoacetate isomerase activity"/>
    <property type="evidence" value="ECO:0007669"/>
    <property type="project" value="TreeGrafter"/>
</dbReference>
<evidence type="ECO:0000259" key="3">
    <source>
        <dbReference type="PROSITE" id="PS50405"/>
    </source>
</evidence>
<reference evidence="4 5" key="1">
    <citation type="submission" date="2016-11" db="EMBL/GenBank/DDBJ databases">
        <title>The macronuclear genome of Stentor coeruleus: a giant cell with tiny introns.</title>
        <authorList>
            <person name="Slabodnick M."/>
            <person name="Ruby J.G."/>
            <person name="Reiff S.B."/>
            <person name="Swart E.C."/>
            <person name="Gosai S."/>
            <person name="Prabakaran S."/>
            <person name="Witkowska E."/>
            <person name="Larue G.E."/>
            <person name="Fisher S."/>
            <person name="Freeman R.M."/>
            <person name="Gunawardena J."/>
            <person name="Chu W."/>
            <person name="Stover N.A."/>
            <person name="Gregory B.D."/>
            <person name="Nowacki M."/>
            <person name="Derisi J."/>
            <person name="Roy S.W."/>
            <person name="Marshall W.F."/>
            <person name="Sood P."/>
        </authorList>
    </citation>
    <scope>NUCLEOTIDE SEQUENCE [LARGE SCALE GENOMIC DNA]</scope>
    <source>
        <strain evidence="4">WM001</strain>
    </source>
</reference>
<dbReference type="PROSITE" id="PS50404">
    <property type="entry name" value="GST_NTER"/>
    <property type="match status" value="1"/>
</dbReference>
<dbReference type="InterPro" id="IPR036249">
    <property type="entry name" value="Thioredoxin-like_sf"/>
</dbReference>
<organism evidence="4 5">
    <name type="scientific">Stentor coeruleus</name>
    <dbReference type="NCBI Taxonomy" id="5963"/>
    <lineage>
        <taxon>Eukaryota</taxon>
        <taxon>Sar</taxon>
        <taxon>Alveolata</taxon>
        <taxon>Ciliophora</taxon>
        <taxon>Postciliodesmatophora</taxon>
        <taxon>Heterotrichea</taxon>
        <taxon>Heterotrichida</taxon>
        <taxon>Stentoridae</taxon>
        <taxon>Stentor</taxon>
    </lineage>
</organism>
<dbReference type="InterPro" id="IPR004045">
    <property type="entry name" value="Glutathione_S-Trfase_N"/>
</dbReference>
<dbReference type="InterPro" id="IPR036282">
    <property type="entry name" value="Glutathione-S-Trfase_C_sf"/>
</dbReference>
<comment type="caution">
    <text evidence="4">The sequence shown here is derived from an EMBL/GenBank/DDBJ whole genome shotgun (WGS) entry which is preliminary data.</text>
</comment>
<dbReference type="Pfam" id="PF02798">
    <property type="entry name" value="GST_N"/>
    <property type="match status" value="1"/>
</dbReference>
<proteinExistence type="inferred from homology"/>